<evidence type="ECO:0000313" key="4">
    <source>
        <dbReference type="Proteomes" id="UP001610444"/>
    </source>
</evidence>
<dbReference type="GeneID" id="98155693"/>
<keyword evidence="2" id="KW-0732">Signal</keyword>
<dbReference type="EMBL" id="JBFXLR010000028">
    <property type="protein sequence ID" value="KAL2847607.1"/>
    <property type="molecule type" value="Genomic_DNA"/>
</dbReference>
<evidence type="ECO:0008006" key="5">
    <source>
        <dbReference type="Google" id="ProtNLM"/>
    </source>
</evidence>
<feature type="chain" id="PRO_5045125443" description="Secreted protein" evidence="2">
    <location>
        <begin position="26"/>
        <end position="102"/>
    </location>
</feature>
<comment type="caution">
    <text evidence="3">The sequence shown here is derived from an EMBL/GenBank/DDBJ whole genome shotgun (WGS) entry which is preliminary data.</text>
</comment>
<reference evidence="3 4" key="1">
    <citation type="submission" date="2024-07" db="EMBL/GenBank/DDBJ databases">
        <title>Section-level genome sequencing and comparative genomics of Aspergillus sections Usti and Cavernicolus.</title>
        <authorList>
            <consortium name="Lawrence Berkeley National Laboratory"/>
            <person name="Nybo J.L."/>
            <person name="Vesth T.C."/>
            <person name="Theobald S."/>
            <person name="Frisvad J.C."/>
            <person name="Larsen T.O."/>
            <person name="Kjaerboelling I."/>
            <person name="Rothschild-Mancinelli K."/>
            <person name="Lyhne E.K."/>
            <person name="Kogle M.E."/>
            <person name="Barry K."/>
            <person name="Clum A."/>
            <person name="Na H."/>
            <person name="Ledsgaard L."/>
            <person name="Lin J."/>
            <person name="Lipzen A."/>
            <person name="Kuo A."/>
            <person name="Riley R."/>
            <person name="Mondo S."/>
            <person name="LaButti K."/>
            <person name="Haridas S."/>
            <person name="Pangalinan J."/>
            <person name="Salamov A.A."/>
            <person name="Simmons B.A."/>
            <person name="Magnuson J.K."/>
            <person name="Chen J."/>
            <person name="Drula E."/>
            <person name="Henrissat B."/>
            <person name="Wiebenga A."/>
            <person name="Lubbers R.J."/>
            <person name="Gomes A.C."/>
            <person name="Macurrencykelacurrency M.R."/>
            <person name="Stajich J."/>
            <person name="Grigoriev I.V."/>
            <person name="Mortensen U.H."/>
            <person name="De vries R.P."/>
            <person name="Baker S.E."/>
            <person name="Andersen M.R."/>
        </authorList>
    </citation>
    <scope>NUCLEOTIDE SEQUENCE [LARGE SCALE GENOMIC DNA]</scope>
    <source>
        <strain evidence="3 4">CBS 756.74</strain>
    </source>
</reference>
<feature type="region of interest" description="Disordered" evidence="1">
    <location>
        <begin position="27"/>
        <end position="48"/>
    </location>
</feature>
<gene>
    <name evidence="3" type="ORF">BJX68DRAFT_239395</name>
</gene>
<keyword evidence="4" id="KW-1185">Reference proteome</keyword>
<feature type="region of interest" description="Disordered" evidence="1">
    <location>
        <begin position="65"/>
        <end position="102"/>
    </location>
</feature>
<evidence type="ECO:0000313" key="3">
    <source>
        <dbReference type="EMBL" id="KAL2847607.1"/>
    </source>
</evidence>
<evidence type="ECO:0000256" key="1">
    <source>
        <dbReference type="SAM" id="MobiDB-lite"/>
    </source>
</evidence>
<organism evidence="3 4">
    <name type="scientific">Aspergillus pseudodeflectus</name>
    <dbReference type="NCBI Taxonomy" id="176178"/>
    <lineage>
        <taxon>Eukaryota</taxon>
        <taxon>Fungi</taxon>
        <taxon>Dikarya</taxon>
        <taxon>Ascomycota</taxon>
        <taxon>Pezizomycotina</taxon>
        <taxon>Eurotiomycetes</taxon>
        <taxon>Eurotiomycetidae</taxon>
        <taxon>Eurotiales</taxon>
        <taxon>Aspergillaceae</taxon>
        <taxon>Aspergillus</taxon>
        <taxon>Aspergillus subgen. Nidulantes</taxon>
    </lineage>
</organism>
<feature type="signal peptide" evidence="2">
    <location>
        <begin position="1"/>
        <end position="25"/>
    </location>
</feature>
<proteinExistence type="predicted"/>
<name>A0ABR4K6G9_9EURO</name>
<dbReference type="RefSeq" id="XP_070897788.1">
    <property type="nucleotide sequence ID" value="XM_071040529.1"/>
</dbReference>
<protein>
    <recommendedName>
        <fullName evidence="5">Secreted protein</fullName>
    </recommendedName>
</protein>
<dbReference type="Proteomes" id="UP001610444">
    <property type="component" value="Unassembled WGS sequence"/>
</dbReference>
<evidence type="ECO:0000256" key="2">
    <source>
        <dbReference type="SAM" id="SignalP"/>
    </source>
</evidence>
<feature type="compositionally biased region" description="Basic and acidic residues" evidence="1">
    <location>
        <begin position="92"/>
        <end position="102"/>
    </location>
</feature>
<accession>A0ABR4K6G9</accession>
<sequence length="102" mass="11248">MIVCPHCYGPSGLLTTLMLLSLSSSSRHNSTSRAIDPIMSSSTASSPPKFIKILDTTTRTFNRCLKGRQNGTDYPNPKETPLGQSTYPEQCPGHRDEGYSRR</sequence>